<dbReference type="CDD" id="cd15225">
    <property type="entry name" value="7tmA_OR10A-like"/>
    <property type="match status" value="1"/>
</dbReference>
<feature type="transmembrane region" description="Helical" evidence="12">
    <location>
        <begin position="26"/>
        <end position="50"/>
    </location>
</feature>
<proteinExistence type="inferred from homology"/>
<dbReference type="SUPFAM" id="SSF81321">
    <property type="entry name" value="Family A G protein-coupled receptor-like"/>
    <property type="match status" value="1"/>
</dbReference>
<evidence type="ECO:0000256" key="6">
    <source>
        <dbReference type="ARBA" id="ARBA00022989"/>
    </source>
</evidence>
<keyword evidence="9 11" id="KW-0675">Receptor</keyword>
<dbReference type="PRINTS" id="PR00245">
    <property type="entry name" value="OLFACTORYR"/>
</dbReference>
<keyword evidence="5 12" id="KW-0552">Olfaction</keyword>
<dbReference type="InterPro" id="IPR050516">
    <property type="entry name" value="Olfactory_GPCR"/>
</dbReference>
<evidence type="ECO:0000256" key="2">
    <source>
        <dbReference type="ARBA" id="ARBA00022475"/>
    </source>
</evidence>
<keyword evidence="14" id="KW-1185">Reference proteome</keyword>
<feature type="transmembrane region" description="Helical" evidence="12">
    <location>
        <begin position="141"/>
        <end position="162"/>
    </location>
</feature>
<dbReference type="RefSeq" id="XP_033817722.1">
    <property type="nucleotide sequence ID" value="XM_033961831.1"/>
</dbReference>
<keyword evidence="2 12" id="KW-1003">Cell membrane</keyword>
<evidence type="ECO:0000256" key="7">
    <source>
        <dbReference type="ARBA" id="ARBA00023040"/>
    </source>
</evidence>
<dbReference type="Proteomes" id="UP000515159">
    <property type="component" value="Chromosome 1"/>
</dbReference>
<dbReference type="OrthoDB" id="6145535at2759"/>
<dbReference type="GO" id="GO:0005886">
    <property type="term" value="C:plasma membrane"/>
    <property type="evidence" value="ECO:0007669"/>
    <property type="project" value="UniProtKB-SubCell"/>
</dbReference>
<evidence type="ECO:0000259" key="13">
    <source>
        <dbReference type="PROSITE" id="PS50262"/>
    </source>
</evidence>
<feature type="domain" description="G-protein coupled receptors family 1 profile" evidence="13">
    <location>
        <begin position="42"/>
        <end position="291"/>
    </location>
</feature>
<organism evidence="14 15">
    <name type="scientific">Geotrypetes seraphini</name>
    <name type="common">Gaboon caecilian</name>
    <name type="synonym">Caecilia seraphini</name>
    <dbReference type="NCBI Taxonomy" id="260995"/>
    <lineage>
        <taxon>Eukaryota</taxon>
        <taxon>Metazoa</taxon>
        <taxon>Chordata</taxon>
        <taxon>Craniata</taxon>
        <taxon>Vertebrata</taxon>
        <taxon>Euteleostomi</taxon>
        <taxon>Amphibia</taxon>
        <taxon>Gymnophiona</taxon>
        <taxon>Geotrypetes</taxon>
    </lineage>
</organism>
<dbReference type="FunFam" id="1.20.1070.10:FF:000001">
    <property type="entry name" value="Olfactory receptor"/>
    <property type="match status" value="1"/>
</dbReference>
<feature type="transmembrane region" description="Helical" evidence="12">
    <location>
        <begin position="62"/>
        <end position="87"/>
    </location>
</feature>
<dbReference type="InterPro" id="IPR000276">
    <property type="entry name" value="GPCR_Rhodpsn"/>
</dbReference>
<dbReference type="Gene3D" id="1.20.1070.10">
    <property type="entry name" value="Rhodopsin 7-helix transmembrane proteins"/>
    <property type="match status" value="1"/>
</dbReference>
<dbReference type="AlphaFoldDB" id="A0A6P8SH20"/>
<feature type="transmembrane region" description="Helical" evidence="12">
    <location>
        <begin position="239"/>
        <end position="261"/>
    </location>
</feature>
<evidence type="ECO:0000256" key="8">
    <source>
        <dbReference type="ARBA" id="ARBA00023136"/>
    </source>
</evidence>
<feature type="transmembrane region" description="Helical" evidence="12">
    <location>
        <begin position="273"/>
        <end position="293"/>
    </location>
</feature>
<evidence type="ECO:0000256" key="10">
    <source>
        <dbReference type="ARBA" id="ARBA00023224"/>
    </source>
</evidence>
<feature type="transmembrane region" description="Helical" evidence="12">
    <location>
        <begin position="99"/>
        <end position="121"/>
    </location>
</feature>
<comment type="similarity">
    <text evidence="11">Belongs to the G-protein coupled receptor 1 family.</text>
</comment>
<evidence type="ECO:0000256" key="12">
    <source>
        <dbReference type="RuleBase" id="RU363047"/>
    </source>
</evidence>
<protein>
    <recommendedName>
        <fullName evidence="12">Olfactory receptor</fullName>
    </recommendedName>
</protein>
<keyword evidence="6 12" id="KW-1133">Transmembrane helix</keyword>
<dbReference type="Pfam" id="PF13853">
    <property type="entry name" value="7tm_4"/>
    <property type="match status" value="1"/>
</dbReference>
<dbReference type="InterPro" id="IPR000725">
    <property type="entry name" value="Olfact_rcpt"/>
</dbReference>
<accession>A0A6P8SH20</accession>
<gene>
    <name evidence="15" type="primary">LOC117368301</name>
</gene>
<dbReference type="PROSITE" id="PS50262">
    <property type="entry name" value="G_PROTEIN_RECEP_F1_2"/>
    <property type="match status" value="1"/>
</dbReference>
<dbReference type="KEGG" id="gsh:117368301"/>
<dbReference type="GO" id="GO:0004984">
    <property type="term" value="F:olfactory receptor activity"/>
    <property type="evidence" value="ECO:0007669"/>
    <property type="project" value="InterPro"/>
</dbReference>
<keyword evidence="7 11" id="KW-0297">G-protein coupled receptor</keyword>
<dbReference type="PANTHER" id="PTHR26452">
    <property type="entry name" value="OLFACTORY RECEPTOR"/>
    <property type="match status" value="1"/>
</dbReference>
<dbReference type="PRINTS" id="PR00237">
    <property type="entry name" value="GPCRRHODOPSN"/>
</dbReference>
<comment type="subcellular location">
    <subcellularLocation>
        <location evidence="1 12">Cell membrane</location>
        <topology evidence="1 12">Multi-pass membrane protein</topology>
    </subcellularLocation>
</comment>
<keyword evidence="8 12" id="KW-0472">Membrane</keyword>
<sequence>MEGRRNGTIILEFILLGDQYLLKHSILFFALLLIFYNLSLIGNSLILFIIKLDSRLHTPMYFFLFNLSLLEILYISTTVPIILAISLGHEKIISVQGCLVQIFFMHFFGCSECFLLAAMAYDRYVAICRPLHYGLVMKKSICFLLATGCWASGFLEAFVLAISTSKLTFCGPNKVANFFCDIPPLLKLTCTDTHTIEAILNVASTMAVLFPFFFIVMSYIWVITNILKIRSAQGRQKAFSTCAAHLTVVSLFYGTIISIYFRPGSGYASSKDRLVSLVYTVLTPMLNPLIYSLRNKEVKGALKKVFGQKCVALSTKIVT</sequence>
<keyword evidence="4 11" id="KW-0812">Transmembrane</keyword>
<feature type="transmembrane region" description="Helical" evidence="12">
    <location>
        <begin position="208"/>
        <end position="227"/>
    </location>
</feature>
<evidence type="ECO:0000313" key="14">
    <source>
        <dbReference type="Proteomes" id="UP000515159"/>
    </source>
</evidence>
<keyword evidence="3 12" id="KW-0716">Sensory transduction</keyword>
<dbReference type="GO" id="GO:0004930">
    <property type="term" value="F:G protein-coupled receptor activity"/>
    <property type="evidence" value="ECO:0007669"/>
    <property type="project" value="UniProtKB-KW"/>
</dbReference>
<dbReference type="GeneID" id="117368301"/>
<dbReference type="InParanoid" id="A0A6P8SH20"/>
<dbReference type="InterPro" id="IPR017452">
    <property type="entry name" value="GPCR_Rhodpsn_7TM"/>
</dbReference>
<evidence type="ECO:0000256" key="11">
    <source>
        <dbReference type="RuleBase" id="RU000688"/>
    </source>
</evidence>
<evidence type="ECO:0000313" key="15">
    <source>
        <dbReference type="RefSeq" id="XP_033817722.1"/>
    </source>
</evidence>
<evidence type="ECO:0000256" key="9">
    <source>
        <dbReference type="ARBA" id="ARBA00023170"/>
    </source>
</evidence>
<keyword evidence="10 11" id="KW-0807">Transducer</keyword>
<name>A0A6P8SH20_GEOSA</name>
<reference evidence="15" key="1">
    <citation type="submission" date="2025-08" db="UniProtKB">
        <authorList>
            <consortium name="RefSeq"/>
        </authorList>
    </citation>
    <scope>IDENTIFICATION</scope>
</reference>
<evidence type="ECO:0000256" key="1">
    <source>
        <dbReference type="ARBA" id="ARBA00004651"/>
    </source>
</evidence>
<dbReference type="PROSITE" id="PS00237">
    <property type="entry name" value="G_PROTEIN_RECEP_F1_1"/>
    <property type="match status" value="1"/>
</dbReference>
<evidence type="ECO:0000256" key="4">
    <source>
        <dbReference type="ARBA" id="ARBA00022692"/>
    </source>
</evidence>
<evidence type="ECO:0000256" key="5">
    <source>
        <dbReference type="ARBA" id="ARBA00022725"/>
    </source>
</evidence>
<evidence type="ECO:0000256" key="3">
    <source>
        <dbReference type="ARBA" id="ARBA00022606"/>
    </source>
</evidence>